<dbReference type="Proteomes" id="UP001057402">
    <property type="component" value="Chromosome 8"/>
</dbReference>
<organism evidence="1 2">
    <name type="scientific">Melastoma candidum</name>
    <dbReference type="NCBI Taxonomy" id="119954"/>
    <lineage>
        <taxon>Eukaryota</taxon>
        <taxon>Viridiplantae</taxon>
        <taxon>Streptophyta</taxon>
        <taxon>Embryophyta</taxon>
        <taxon>Tracheophyta</taxon>
        <taxon>Spermatophyta</taxon>
        <taxon>Magnoliopsida</taxon>
        <taxon>eudicotyledons</taxon>
        <taxon>Gunneridae</taxon>
        <taxon>Pentapetalae</taxon>
        <taxon>rosids</taxon>
        <taxon>malvids</taxon>
        <taxon>Myrtales</taxon>
        <taxon>Melastomataceae</taxon>
        <taxon>Melastomatoideae</taxon>
        <taxon>Melastomateae</taxon>
        <taxon>Melastoma</taxon>
    </lineage>
</organism>
<protein>
    <submittedName>
        <fullName evidence="1">Uncharacterized protein</fullName>
    </submittedName>
</protein>
<comment type="caution">
    <text evidence="1">The sequence shown here is derived from an EMBL/GenBank/DDBJ whole genome shotgun (WGS) entry which is preliminary data.</text>
</comment>
<keyword evidence="2" id="KW-1185">Reference proteome</keyword>
<sequence length="185" mass="20877">MDYYKVLGLTPSSTKDEVKEAFRRLAVKYHPDKHSLSSQSVRDDATLRFKQVSEAYDVLVDDRKRAEYNIRRSSGGVGGRNYYGNTGFGGGRSSGGGYGYGYGYSYHKGRSESPPRGFAYRFEIVMRYMTTRAFLLNATLASALLGAAVVIDRGWDTLWKMQNSGKSFEDAMESIEKARSQNRRR</sequence>
<reference evidence="2" key="1">
    <citation type="journal article" date="2023" name="Front. Plant Sci.">
        <title>Chromosomal-level genome assembly of Melastoma candidum provides insights into trichome evolution.</title>
        <authorList>
            <person name="Zhong Y."/>
            <person name="Wu W."/>
            <person name="Sun C."/>
            <person name="Zou P."/>
            <person name="Liu Y."/>
            <person name="Dai S."/>
            <person name="Zhou R."/>
        </authorList>
    </citation>
    <scope>NUCLEOTIDE SEQUENCE [LARGE SCALE GENOMIC DNA]</scope>
</reference>
<dbReference type="EMBL" id="CM042887">
    <property type="protein sequence ID" value="KAI4330569.1"/>
    <property type="molecule type" value="Genomic_DNA"/>
</dbReference>
<evidence type="ECO:0000313" key="2">
    <source>
        <dbReference type="Proteomes" id="UP001057402"/>
    </source>
</evidence>
<name>A0ACB9N265_9MYRT</name>
<proteinExistence type="predicted"/>
<evidence type="ECO:0000313" key="1">
    <source>
        <dbReference type="EMBL" id="KAI4330569.1"/>
    </source>
</evidence>
<accession>A0ACB9N265</accession>
<gene>
    <name evidence="1" type="ORF">MLD38_028847</name>
</gene>